<sequence>MTSTKSSGVENLAFEPGPENGTKVFRPYDEDKMETIDLRRSPEDREDRLQLSRNEFDVHEDSPPDGQRKALEEEDNDPRCGWCFFRPDFLQRFRTPKWVLFWLCWASAMQVQRNPSPL</sequence>
<dbReference type="EMBL" id="JAWJWE010000043">
    <property type="protein sequence ID" value="KAK6617799.1"/>
    <property type="molecule type" value="Genomic_DNA"/>
</dbReference>
<protein>
    <submittedName>
        <fullName evidence="2">Uncharacterized protein</fullName>
    </submittedName>
</protein>
<evidence type="ECO:0000313" key="3">
    <source>
        <dbReference type="Proteomes" id="UP001372834"/>
    </source>
</evidence>
<evidence type="ECO:0000256" key="1">
    <source>
        <dbReference type="SAM" id="MobiDB-lite"/>
    </source>
</evidence>
<organism evidence="2 3">
    <name type="scientific">Polyplax serrata</name>
    <name type="common">Common mouse louse</name>
    <dbReference type="NCBI Taxonomy" id="468196"/>
    <lineage>
        <taxon>Eukaryota</taxon>
        <taxon>Metazoa</taxon>
        <taxon>Ecdysozoa</taxon>
        <taxon>Arthropoda</taxon>
        <taxon>Hexapoda</taxon>
        <taxon>Insecta</taxon>
        <taxon>Pterygota</taxon>
        <taxon>Neoptera</taxon>
        <taxon>Paraneoptera</taxon>
        <taxon>Psocodea</taxon>
        <taxon>Troctomorpha</taxon>
        <taxon>Phthiraptera</taxon>
        <taxon>Anoplura</taxon>
        <taxon>Polyplacidae</taxon>
        <taxon>Polyplax</taxon>
    </lineage>
</organism>
<comment type="caution">
    <text evidence="2">The sequence shown here is derived from an EMBL/GenBank/DDBJ whole genome shotgun (WGS) entry which is preliminary data.</text>
</comment>
<feature type="compositionally biased region" description="Basic and acidic residues" evidence="1">
    <location>
        <begin position="26"/>
        <end position="71"/>
    </location>
</feature>
<proteinExistence type="predicted"/>
<gene>
    <name evidence="2" type="ORF">RUM43_014027</name>
</gene>
<dbReference type="AlphaFoldDB" id="A0AAN8NIY0"/>
<reference evidence="2 3" key="1">
    <citation type="submission" date="2023-10" db="EMBL/GenBank/DDBJ databases">
        <title>Genomes of two closely related lineages of the louse Polyplax serrata with different host specificities.</title>
        <authorList>
            <person name="Martinu J."/>
            <person name="Tarabai H."/>
            <person name="Stefka J."/>
            <person name="Hypsa V."/>
        </authorList>
    </citation>
    <scope>NUCLEOTIDE SEQUENCE [LARGE SCALE GENOMIC DNA]</scope>
    <source>
        <strain evidence="2">HR10_N</strain>
    </source>
</reference>
<feature type="region of interest" description="Disordered" evidence="1">
    <location>
        <begin position="1"/>
        <end position="75"/>
    </location>
</feature>
<evidence type="ECO:0000313" key="2">
    <source>
        <dbReference type="EMBL" id="KAK6617799.1"/>
    </source>
</evidence>
<dbReference type="Proteomes" id="UP001372834">
    <property type="component" value="Unassembled WGS sequence"/>
</dbReference>
<name>A0AAN8NIY0_POLSC</name>
<accession>A0AAN8NIY0</accession>